<feature type="compositionally biased region" description="Basic and acidic residues" evidence="10">
    <location>
        <begin position="537"/>
        <end position="546"/>
    </location>
</feature>
<feature type="region of interest" description="Disordered" evidence="10">
    <location>
        <begin position="730"/>
        <end position="804"/>
    </location>
</feature>
<feature type="compositionally biased region" description="Polar residues" evidence="10">
    <location>
        <begin position="2413"/>
        <end position="2422"/>
    </location>
</feature>
<dbReference type="GO" id="GO:0005525">
    <property type="term" value="F:GTP binding"/>
    <property type="evidence" value="ECO:0007669"/>
    <property type="project" value="UniProtKB-KW"/>
</dbReference>
<feature type="binding site" evidence="7">
    <location>
        <position position="76"/>
    </location>
    <ligand>
        <name>GTP</name>
        <dbReference type="ChEBI" id="CHEBI:37565"/>
    </ligand>
</feature>
<feature type="compositionally biased region" description="Polar residues" evidence="10">
    <location>
        <begin position="1219"/>
        <end position="1240"/>
    </location>
</feature>
<comment type="caution">
    <text evidence="11">The sequence shown here is derived from an EMBL/GenBank/DDBJ whole genome shotgun (WGS) entry which is preliminary data.</text>
</comment>
<dbReference type="SMART" id="SM00177">
    <property type="entry name" value="ARF"/>
    <property type="match status" value="1"/>
</dbReference>
<comment type="subcellular location">
    <subcellularLocation>
        <location evidence="1">Nucleus</location>
    </subcellularLocation>
</comment>
<dbReference type="InterPro" id="IPR011990">
    <property type="entry name" value="TPR-like_helical_dom_sf"/>
</dbReference>
<keyword evidence="3 7" id="KW-0547">Nucleotide-binding</keyword>
<sequence>MTKQIIEVLIDIVTLFGHLLKEEHKIVMVGLDNAGKTTILYQLLMNEVVHTSPTIGSNVEEVVWKNLHFIMWDLGGQESLRSAWNTYYTNTEFVIVVIDSTDRERLGITREELYKMLAHEELSRAAVLIYANKQDIKGSMSAAEISRHLNLTSIKKHKWQIQGCCALTGEGLYQGLEWIGSTLKIFKVNDTRNEMTRIAALNDFDVGSSDEEDAGPTREVLEAEATKNYNAAIRMLASGNLNEAYELFCLVLENPYVEKACWPEGVEPGGILPQDLALRFSCLKNIGNLACKRGDYDQSIEYYVEAVKLDSTDVTLWQRLGAAAIKLRDFELALVAFQEGYTINPKHWPCLDQLLSVLFILKMYMDCLGLAIHSLQRDPGYIKALAFKDKIFELQPSLKEDVKLFLKDSSILFKEVNYDKTKGDKFITTCETLRPPNKSPMPPTTIPSQHLRKPLSHLSWDDLGQSLLSTYDELIEEDGMAFAGKIDIYKALKEVQKRSDRLDTEDLGALPLENCVEVEQPNMRDVVETNGYCEVSEKCGEKDKTSPADTQENPSKISGRRRTIELGESQDSFRVSEKRRSTDSDTSHSEDNKADDKPVDGESDQVLPGKESGAEKVTNEFKEELQMDSMPDINIREKEKTVDNEEKVDSTVKTKPEENLKDKNEERISKDQAVNIPAKQDDVDEKPEVGASVKPSGLECESDNDFQGFTNTSTYKDKHLKLMQGKSNLNITTDDEDYGTDLSEGNQLNESGYAKPIQDAGISEGVNIPSDSDKKHGEIQTHEFNNEGGNIPSDSKQKQGGEIQTQELNSVKVLQEDVSKIQRDLVAVSIEVSEMGSHDVGMGKVFSENTVPDTVNELDVNQVIKETHLGQDEELYAKESERTMEYTTIEDDELRSECGGNERIAENLEDVLRGNEEENFGADNDGAIQANGIEGNQANEEEVMLANEEVIQTNEDGLQTIGEGMQTIEDEGFQANKSDIVHANADEVMQTNDDENLQGNEGGDLPENDGGVREQQNIAEHNDVGVEENIESVEDEETEENIPIGNEMEENEAYQEEELEDGLDDEGLSGAEVTETEAAVNALKGIMALQPTEILGLPDPDFDYENEYVEYFDGGVYEEEEEEEPGEELEESMEQGEGEENRQLIDDSEGIDETQENMNQDMNEEQEGGVGDNEGEEANQEDYSQEEDGDQEEMQENGEEEENRRETENETGVNENCKTKASNNETEASITKHVGNSGQEDGNGECYVGLGNEELDVNIEKEDTSTNASHVRKRYSTDADDTTMGMQDKMEKTASQPTGEVARKSKRTKRGLERELEQLDYWGRRQERDAKRRRRTISSKLLGAIEEAEYLTWADLFRSFIPARLLSVSNEKVSESDTTTTNVSDDQTTTSKERKDESSVLVKDATTVPLLISSASNDKQPTSVNSENQKGDDVIEEKMNERSATADANLKDNSPAGENANDIIESRKDTETEGTDATPLTADNAVVVDQGLGIEDVVCQRDEAVLSAATEEDQVQAFLLRFEENGGILHLLQQFVRILLRRHKNHLWPISAAKMFTQSYPRVRNHLTLASPLDIGENRKRLYEESVMSLTHWELVASIHQSSKLSTSASDGAAPSNPFTGVDDHLEEDMFRLTLMLGRGDVWAEEAPEFHTRLRWLQAQIRIIRGQPEEAATYLELLSSDLERLSNDGKEYVCNRVRVENDSVVVCNSEVKRQLNVLQRSHMLEQVVGNFTDGRYREVADLLTSIFHEPLPKSRPGVTLPIRQTQLAILIDSLYKLAEYKDVIIWGSQALTEALMRYNRAEAEEEKTRWAKTLMKITDTINMMLTDHISIVEEVQQERMIELVSTLISMLVVQLDKPQSAQLLPFETLTPWILLHRILSCEESRSELSESKNTKRSQEPSETDTENGTKVEKETDVSSVVTASTEGLLETKNQELSITPKGPLMPYPSTLFLITAHDELGKHSWCCYDEGVFLLYCLDAILVELQRKLDNQHRQLLHHTLEQVTFCLYSHPSKKSKHKHLRDHGVPQIAFCWERAMQLYQYYRPYDLPDFQTSVIPSITDDAAALFKRISALLPDDAKPAEQMAAVDAYINGDVAECSYMPFSPPTNIIKDCFYLLGDYYFKGKEWTNAIKYYKLDVSINNERLESWAPLGLAMKAMLESQLNSCEVIEDEEAFFSLAKAAVQCLRRALTLDRYHTNLWVEFGGLVYMVHSHASRLLKQDLNPDISMETFDMLEKLKSEMLNQAEVCFTRALSIQEECWEDEGLPDERWLHCYMLGKVAEKQSKPPLVIIQYYNKAAGYLHNIRARYPNRINYNSPQEYSVEALEMYYRVHAYVLKYLHQREGRDVEPDILETFTKALDELAKGPFATCKEKKNSDENDCGVDCSLENQDTTKKRPIEDSDVEEPLAKKPQNHGTLESTVETQDKENDLTPKNQDEDATTKTSTENVKKESDDEIEVVEEKVLEKKKDHFTVLSRCLMAMRMCLSRFQENYKAMYRLSQYYHTSKFHKDNSKAQNYLLGCAMWQNVGYMPVNGLFHERKVWIQQPRNCNFFHGVWRIPNDEIDRPGSFAAHMYRCISLILDILPQTRDFFMILQIALALKNSPDKDKKYLRDNERELLSEHATQVGLQVMKDKYKVLFKGTGPVNTNRHLRFLLEVYKSYKQISKHLLGSEPHFAKMLTDTYASYKDIKMENRSSVLREADSFCHRQQHLHPHAPMTALGTSTHSSTSTYSNTGDNSTTNTIQSTLVSRRGRPPLTNRGRGRGRGYVYNTAGRTVGDILAVNQAYKIYENLLASQRMLTKQDITQSQLLAYKKQIEDYQNQLMKYLTIPCVSHYFTSSLQNMGSSISKLPPPPSMKTPSGSTSASSSVTSPQKVPDNTNPTVTKLGSSNSAADAINQETFPVSKISNPPPGQIKSSLISLAAKSKAHGISITSVSSSKTQAPNAPVKSGMLVTVSPAKSNCPPAFKGRDVSVISISSSAKTSPSLSISKTEGSKLLPSSATSKTSTNINTPDSSSTTSSTASVPKLPAGTTIIRPQKASPNRGSGPRPQLQATPRQKTNTQPGYVPVDINASTNSTKFNESISLTKSSSSVVNKPTLPKGMSVTPTPRNKPQAKTVPSSPSTSFLQAFEASLGINSSKNSPNRSPSVPISRGSSSLGMRPVNKPHSTSVTNASGKVTQLSTQQLLNLAYNSQKSSGGRDVAPPTGVTSLRGPDAKAVQQQKGQTKPLPTPQLPQGSTISRVQHPPLKSQTSTALSVVQKSVSQKNFSNSQQPKPGQPQSINQTKIIPKTNPAKPSQKPGDTSNDIITLD</sequence>
<dbReference type="InterPro" id="IPR033053">
    <property type="entry name" value="Hir3/CABIN1"/>
</dbReference>
<proteinExistence type="predicted"/>
<feature type="compositionally biased region" description="Basic and acidic residues" evidence="10">
    <location>
        <begin position="612"/>
        <end position="625"/>
    </location>
</feature>
<organism evidence="11 12">
    <name type="scientific">Halocaridina rubra</name>
    <name type="common">Hawaiian red shrimp</name>
    <dbReference type="NCBI Taxonomy" id="373956"/>
    <lineage>
        <taxon>Eukaryota</taxon>
        <taxon>Metazoa</taxon>
        <taxon>Ecdysozoa</taxon>
        <taxon>Arthropoda</taxon>
        <taxon>Crustacea</taxon>
        <taxon>Multicrustacea</taxon>
        <taxon>Malacostraca</taxon>
        <taxon>Eumalacostraca</taxon>
        <taxon>Eucarida</taxon>
        <taxon>Decapoda</taxon>
        <taxon>Pleocyemata</taxon>
        <taxon>Caridea</taxon>
        <taxon>Atyoidea</taxon>
        <taxon>Atyidae</taxon>
        <taxon>Halocaridina</taxon>
    </lineage>
</organism>
<dbReference type="EMBL" id="JAXCGZ010015128">
    <property type="protein sequence ID" value="KAK7071146.1"/>
    <property type="molecule type" value="Genomic_DNA"/>
</dbReference>
<keyword evidence="6" id="KW-0449">Lipoprotein</keyword>
<feature type="region of interest" description="Disordered" evidence="10">
    <location>
        <begin position="1886"/>
        <end position="1924"/>
    </location>
</feature>
<dbReference type="GO" id="GO:1903292">
    <property type="term" value="P:protein localization to Golgi membrane"/>
    <property type="evidence" value="ECO:0007669"/>
    <property type="project" value="UniProtKB-ARBA"/>
</dbReference>
<feature type="compositionally biased region" description="Basic and acidic residues" evidence="10">
    <location>
        <begin position="2423"/>
        <end position="2440"/>
    </location>
</feature>
<feature type="compositionally biased region" description="Polar residues" evidence="10">
    <location>
        <begin position="2872"/>
        <end position="2889"/>
    </location>
</feature>
<dbReference type="InterPro" id="IPR027417">
    <property type="entry name" value="P-loop_NTPase"/>
</dbReference>
<dbReference type="GO" id="GO:0005634">
    <property type="term" value="C:nucleus"/>
    <property type="evidence" value="ECO:0007669"/>
    <property type="project" value="UniProtKB-SubCell"/>
</dbReference>
<dbReference type="PRINTS" id="PR00328">
    <property type="entry name" value="SAR1GTPBP"/>
</dbReference>
<keyword evidence="2" id="KW-0519">Myristate</keyword>
<evidence type="ECO:0000256" key="6">
    <source>
        <dbReference type="ARBA" id="ARBA00023288"/>
    </source>
</evidence>
<dbReference type="GO" id="GO:0051649">
    <property type="term" value="P:establishment of localization in cell"/>
    <property type="evidence" value="ECO:0007669"/>
    <property type="project" value="UniProtKB-ARBA"/>
</dbReference>
<feature type="compositionally biased region" description="Basic and acidic residues" evidence="10">
    <location>
        <begin position="1886"/>
        <end position="1899"/>
    </location>
</feature>
<dbReference type="CDD" id="cd04153">
    <property type="entry name" value="Arl5_Arl8"/>
    <property type="match status" value="1"/>
</dbReference>
<evidence type="ECO:0000256" key="7">
    <source>
        <dbReference type="PIRSR" id="PIRSR606689-1"/>
    </source>
</evidence>
<feature type="region of interest" description="Disordered" evidence="10">
    <location>
        <begin position="2371"/>
        <end position="2454"/>
    </location>
</feature>
<dbReference type="PROSITE" id="PS50005">
    <property type="entry name" value="TPR"/>
    <property type="match status" value="2"/>
</dbReference>
<keyword evidence="9" id="KW-0802">TPR repeat</keyword>
<dbReference type="InterPro" id="IPR019734">
    <property type="entry name" value="TPR_rpt"/>
</dbReference>
<gene>
    <name evidence="11" type="ORF">SK128_009756</name>
</gene>
<dbReference type="GO" id="GO:0003924">
    <property type="term" value="F:GTPase activity"/>
    <property type="evidence" value="ECO:0007669"/>
    <property type="project" value="InterPro"/>
</dbReference>
<dbReference type="PANTHER" id="PTHR15502:SF7">
    <property type="entry name" value="CALCINEURIN-BINDING PROTEIN CABIN-1"/>
    <property type="match status" value="1"/>
</dbReference>
<dbReference type="GO" id="GO:0006325">
    <property type="term" value="P:chromatin organization"/>
    <property type="evidence" value="ECO:0007669"/>
    <property type="project" value="InterPro"/>
</dbReference>
<dbReference type="SUPFAM" id="SSF48452">
    <property type="entry name" value="TPR-like"/>
    <property type="match status" value="2"/>
</dbReference>
<feature type="binding site" evidence="8">
    <location>
        <position position="54"/>
    </location>
    <ligand>
        <name>Mg(2+)</name>
        <dbReference type="ChEBI" id="CHEBI:18420"/>
    </ligand>
</feature>
<feature type="compositionally biased region" description="Acidic residues" evidence="10">
    <location>
        <begin position="1047"/>
        <end position="1067"/>
    </location>
</feature>
<dbReference type="SMART" id="SM00178">
    <property type="entry name" value="SAR"/>
    <property type="match status" value="1"/>
</dbReference>
<dbReference type="FunFam" id="3.40.50.300:FF:000294">
    <property type="entry name" value="ADP-ribosylation factor-like protein 5A"/>
    <property type="match status" value="1"/>
</dbReference>
<feature type="compositionally biased region" description="Polar residues" evidence="10">
    <location>
        <begin position="3116"/>
        <end position="3126"/>
    </location>
</feature>
<dbReference type="NCBIfam" id="TIGR00231">
    <property type="entry name" value="small_GTP"/>
    <property type="match status" value="1"/>
</dbReference>
<feature type="region of interest" description="Disordered" evidence="10">
    <location>
        <begin position="2846"/>
        <end position="2889"/>
    </location>
</feature>
<dbReference type="GO" id="GO:0046872">
    <property type="term" value="F:metal ion binding"/>
    <property type="evidence" value="ECO:0007669"/>
    <property type="project" value="UniProtKB-KW"/>
</dbReference>
<feature type="binding site" evidence="8">
    <location>
        <position position="37"/>
    </location>
    <ligand>
        <name>Mg(2+)</name>
        <dbReference type="ChEBI" id="CHEBI:18420"/>
    </ligand>
</feature>
<feature type="compositionally biased region" description="Low complexity" evidence="10">
    <location>
        <begin position="2857"/>
        <end position="2871"/>
    </location>
</feature>
<feature type="region of interest" description="Disordered" evidence="10">
    <location>
        <begin position="1017"/>
        <end position="1073"/>
    </location>
</feature>
<feature type="compositionally biased region" description="Low complexity" evidence="10">
    <location>
        <begin position="1376"/>
        <end position="1390"/>
    </location>
</feature>
<dbReference type="PROSITE" id="PS51417">
    <property type="entry name" value="ARF"/>
    <property type="match status" value="1"/>
</dbReference>
<feature type="compositionally biased region" description="Acidic residues" evidence="10">
    <location>
        <begin position="1146"/>
        <end position="1155"/>
    </location>
</feature>
<dbReference type="InterPro" id="IPR006689">
    <property type="entry name" value="Small_GTPase_ARF/SAR"/>
</dbReference>
<feature type="compositionally biased region" description="Polar residues" evidence="10">
    <location>
        <begin position="3248"/>
        <end position="3285"/>
    </location>
</feature>
<protein>
    <submittedName>
        <fullName evidence="11">Uncharacterized protein</fullName>
    </submittedName>
</protein>
<feature type="repeat" description="TPR" evidence="9">
    <location>
        <begin position="280"/>
        <end position="313"/>
    </location>
</feature>
<feature type="compositionally biased region" description="Polar residues" evidence="10">
    <location>
        <begin position="1413"/>
        <end position="1428"/>
    </location>
</feature>
<feature type="compositionally biased region" description="Acidic residues" evidence="10">
    <location>
        <begin position="1025"/>
        <end position="1040"/>
    </location>
</feature>
<feature type="compositionally biased region" description="Low complexity" evidence="10">
    <location>
        <begin position="3082"/>
        <end position="3091"/>
    </location>
</feature>
<dbReference type="GO" id="GO:0016192">
    <property type="term" value="P:vesicle-mediated transport"/>
    <property type="evidence" value="ECO:0007669"/>
    <property type="project" value="UniProtKB-ARBA"/>
</dbReference>
<evidence type="ECO:0000256" key="8">
    <source>
        <dbReference type="PIRSR" id="PIRSR606689-2"/>
    </source>
</evidence>
<feature type="compositionally biased region" description="Low complexity" evidence="10">
    <location>
        <begin position="2722"/>
        <end position="2734"/>
    </location>
</feature>
<evidence type="ECO:0000256" key="2">
    <source>
        <dbReference type="ARBA" id="ARBA00022707"/>
    </source>
</evidence>
<dbReference type="GO" id="GO:0031491">
    <property type="term" value="F:nucleosome binding"/>
    <property type="evidence" value="ECO:0007669"/>
    <property type="project" value="TreeGrafter"/>
</dbReference>
<keyword evidence="4 7" id="KW-0342">GTP-binding</keyword>
<evidence type="ECO:0000256" key="9">
    <source>
        <dbReference type="PROSITE-ProRule" id="PRU00339"/>
    </source>
</evidence>
<evidence type="ECO:0000256" key="5">
    <source>
        <dbReference type="ARBA" id="ARBA00023242"/>
    </source>
</evidence>
<feature type="compositionally biased region" description="Polar residues" evidence="10">
    <location>
        <begin position="3299"/>
        <end position="3310"/>
    </location>
</feature>
<dbReference type="Gene3D" id="1.25.40.10">
    <property type="entry name" value="Tetratricopeptide repeat domain"/>
    <property type="match status" value="2"/>
</dbReference>
<keyword evidence="8" id="KW-0479">Metal-binding</keyword>
<dbReference type="Proteomes" id="UP001381693">
    <property type="component" value="Unassembled WGS sequence"/>
</dbReference>
<evidence type="ECO:0000256" key="4">
    <source>
        <dbReference type="ARBA" id="ARBA00023134"/>
    </source>
</evidence>
<dbReference type="PANTHER" id="PTHR15502">
    <property type="entry name" value="CALCINEURIN-BINDING PROTEIN CABIN 1-RELATED"/>
    <property type="match status" value="1"/>
</dbReference>
<keyword evidence="12" id="KW-1185">Reference proteome</keyword>
<feature type="compositionally biased region" description="Acidic residues" evidence="10">
    <location>
        <begin position="1113"/>
        <end position="1138"/>
    </location>
</feature>
<feature type="compositionally biased region" description="Polar residues" evidence="10">
    <location>
        <begin position="547"/>
        <end position="556"/>
    </location>
</feature>
<feature type="compositionally biased region" description="Basic and acidic residues" evidence="10">
    <location>
        <begin position="1907"/>
        <end position="1916"/>
    </location>
</feature>
<evidence type="ECO:0000313" key="12">
    <source>
        <dbReference type="Proteomes" id="UP001381693"/>
    </source>
</evidence>
<feature type="compositionally biased region" description="Low complexity" evidence="10">
    <location>
        <begin position="3005"/>
        <end position="3023"/>
    </location>
</feature>
<dbReference type="Pfam" id="PF00025">
    <property type="entry name" value="Arf"/>
    <property type="match status" value="1"/>
</dbReference>
<feature type="compositionally biased region" description="Low complexity" evidence="10">
    <location>
        <begin position="2977"/>
        <end position="2989"/>
    </location>
</feature>
<feature type="compositionally biased region" description="Basic and acidic residues" evidence="10">
    <location>
        <begin position="634"/>
        <end position="670"/>
    </location>
</feature>
<feature type="region of interest" description="Disordered" evidence="10">
    <location>
        <begin position="1113"/>
        <end position="1310"/>
    </location>
</feature>
<accession>A0AAN8WRS3</accession>
<evidence type="ECO:0000256" key="10">
    <source>
        <dbReference type="SAM" id="MobiDB-lite"/>
    </source>
</evidence>
<evidence type="ECO:0000313" key="11">
    <source>
        <dbReference type="EMBL" id="KAK7071146.1"/>
    </source>
</evidence>
<feature type="compositionally biased region" description="Basic and acidic residues" evidence="10">
    <location>
        <begin position="574"/>
        <end position="600"/>
    </location>
</feature>
<feature type="compositionally biased region" description="Polar residues" evidence="10">
    <location>
        <begin position="3051"/>
        <end position="3063"/>
    </location>
</feature>
<feature type="compositionally biased region" description="Acidic residues" evidence="10">
    <location>
        <begin position="1162"/>
        <end position="1201"/>
    </location>
</feature>
<feature type="repeat" description="TPR" evidence="9">
    <location>
        <begin position="314"/>
        <end position="347"/>
    </location>
</feature>
<dbReference type="SMART" id="SM00028">
    <property type="entry name" value="TPR"/>
    <property type="match status" value="3"/>
</dbReference>
<feature type="compositionally biased region" description="Basic and acidic residues" evidence="10">
    <location>
        <begin position="771"/>
        <end position="785"/>
    </location>
</feature>
<keyword evidence="5" id="KW-0539">Nucleus</keyword>
<reference evidence="11 12" key="1">
    <citation type="submission" date="2023-11" db="EMBL/GenBank/DDBJ databases">
        <title>Halocaridina rubra genome assembly.</title>
        <authorList>
            <person name="Smith C."/>
        </authorList>
    </citation>
    <scope>NUCLEOTIDE SEQUENCE [LARGE SCALE GENOMIC DNA]</scope>
    <source>
        <strain evidence="11">EP-1</strain>
        <tissue evidence="11">Whole</tissue>
    </source>
</reference>
<name>A0AAN8WRS3_HALRR</name>
<feature type="compositionally biased region" description="Polar residues" evidence="10">
    <location>
        <begin position="3165"/>
        <end position="3176"/>
    </location>
</feature>
<feature type="region of interest" description="Disordered" evidence="10">
    <location>
        <begin position="3191"/>
        <end position="3310"/>
    </location>
</feature>
<evidence type="ECO:0000256" key="1">
    <source>
        <dbReference type="ARBA" id="ARBA00004123"/>
    </source>
</evidence>
<keyword evidence="8" id="KW-0460">Magnesium</keyword>
<feature type="region of interest" description="Disordered" evidence="10">
    <location>
        <begin position="537"/>
        <end position="706"/>
    </location>
</feature>
<feature type="compositionally biased region" description="Polar residues" evidence="10">
    <location>
        <begin position="3071"/>
        <end position="3081"/>
    </location>
</feature>
<feature type="region of interest" description="Disordered" evidence="10">
    <location>
        <begin position="2977"/>
        <end position="3176"/>
    </location>
</feature>
<dbReference type="SUPFAM" id="SSF52540">
    <property type="entry name" value="P-loop containing nucleoside triphosphate hydrolases"/>
    <property type="match status" value="1"/>
</dbReference>
<feature type="binding site" evidence="7">
    <location>
        <begin position="30"/>
        <end position="37"/>
    </location>
    <ligand>
        <name>GTP</name>
        <dbReference type="ChEBI" id="CHEBI:37565"/>
    </ligand>
</feature>
<feature type="compositionally biased region" description="Low complexity" evidence="10">
    <location>
        <begin position="3136"/>
        <end position="3156"/>
    </location>
</feature>
<dbReference type="InterPro" id="IPR005225">
    <property type="entry name" value="Small_GTP-bd"/>
</dbReference>
<evidence type="ECO:0000256" key="3">
    <source>
        <dbReference type="ARBA" id="ARBA00022741"/>
    </source>
</evidence>
<feature type="region of interest" description="Disordered" evidence="10">
    <location>
        <begin position="2716"/>
        <end position="2741"/>
    </location>
</feature>
<feature type="compositionally biased region" description="Basic and acidic residues" evidence="10">
    <location>
        <begin position="1429"/>
        <end position="1441"/>
    </location>
</feature>
<dbReference type="Gene3D" id="3.40.50.300">
    <property type="entry name" value="P-loop containing nucleotide triphosphate hydrolases"/>
    <property type="match status" value="1"/>
</dbReference>
<feature type="binding site" evidence="7">
    <location>
        <begin position="132"/>
        <end position="135"/>
    </location>
    <ligand>
        <name>GTP</name>
        <dbReference type="ChEBI" id="CHEBI:37565"/>
    </ligand>
</feature>
<feature type="region of interest" description="Disordered" evidence="10">
    <location>
        <begin position="1370"/>
        <end position="1477"/>
    </location>
</feature>
<dbReference type="Pfam" id="PF13181">
    <property type="entry name" value="TPR_8"/>
    <property type="match status" value="1"/>
</dbReference>